<proteinExistence type="predicted"/>
<accession>A0ABV8WCH1</accession>
<name>A0ABV8WCH1_9FLAO</name>
<keyword evidence="2" id="KW-1185">Reference proteome</keyword>
<evidence type="ECO:0008006" key="3">
    <source>
        <dbReference type="Google" id="ProtNLM"/>
    </source>
</evidence>
<gene>
    <name evidence="1" type="ORF">ACFOY0_22725</name>
</gene>
<comment type="caution">
    <text evidence="1">The sequence shown here is derived from an EMBL/GenBank/DDBJ whole genome shotgun (WGS) entry which is preliminary data.</text>
</comment>
<reference evidence="2" key="1">
    <citation type="journal article" date="2019" name="Int. J. Syst. Evol. Microbiol.">
        <title>The Global Catalogue of Microorganisms (GCM) 10K type strain sequencing project: providing services to taxonomists for standard genome sequencing and annotation.</title>
        <authorList>
            <consortium name="The Broad Institute Genomics Platform"/>
            <consortium name="The Broad Institute Genome Sequencing Center for Infectious Disease"/>
            <person name="Wu L."/>
            <person name="Ma J."/>
        </authorList>
    </citation>
    <scope>NUCLEOTIDE SEQUENCE [LARGE SCALE GENOMIC DNA]</scope>
    <source>
        <strain evidence="2">CGMCC 1.15345</strain>
    </source>
</reference>
<dbReference type="EMBL" id="JBHSCO010000007">
    <property type="protein sequence ID" value="MFC4393825.1"/>
    <property type="molecule type" value="Genomic_DNA"/>
</dbReference>
<evidence type="ECO:0000313" key="1">
    <source>
        <dbReference type="EMBL" id="MFC4393825.1"/>
    </source>
</evidence>
<dbReference type="Proteomes" id="UP001595719">
    <property type="component" value="Unassembled WGS sequence"/>
</dbReference>
<organism evidence="1 2">
    <name type="scientific">Flavobacterium quisquiliarum</name>
    <dbReference type="NCBI Taxonomy" id="1834436"/>
    <lineage>
        <taxon>Bacteria</taxon>
        <taxon>Pseudomonadati</taxon>
        <taxon>Bacteroidota</taxon>
        <taxon>Flavobacteriia</taxon>
        <taxon>Flavobacteriales</taxon>
        <taxon>Flavobacteriaceae</taxon>
        <taxon>Flavobacterium</taxon>
    </lineage>
</organism>
<evidence type="ECO:0000313" key="2">
    <source>
        <dbReference type="Proteomes" id="UP001595719"/>
    </source>
</evidence>
<dbReference type="RefSeq" id="WP_179007896.1">
    <property type="nucleotide sequence ID" value="NZ_JBHSCO010000007.1"/>
</dbReference>
<sequence length="701" mass="77415">MLFCTKIAFAQNTVTYTSLTNTLNINSGVEGTVDVLVNCYGSSSNPIFLDALQSCGNNDGVISSSYTNGSILTPGQNTTIRYKFKKTVATDTQIVYKFSTNGSCFQDESKMIKITVNYKGTSTTNPTNPPGNIGNSIRPMYGGSIETYVGSEQAVSFIGSELSGYTNEWQIQDNVLNGEWITIPNETERYIHIQNRTKSFYVRRIVRASTGSYNISNVLFCYVYPRLENNTINLSGSVIEGSTPTGARNVYEYNWYAYILEGEEPLMIQETTKSLTIPANVYQFIEDAGAEKAFMYRRVKDESGNVSANQYSNSNVVTIFRSESLQNNTIAINGSTITGSLPSGGNGTYEYVWKYTSEEIGTFEFVGETGQNLVLPSWVYNANLPINVYQGVTVTRTVKSGNRISSSNILTIQPLPGIVNNTIAINGSTITGSLPSGGDGTYEYLWKYTSEEIGTFEFVGETGQNLVLPAWVYNPNYPINVYNGMTVIRVVKSRNGMVSSNTVTILPYPETVNNTIAINGSTITGSLPSGGDGTYEYVWKYTSEEIGTFEFVGETGQNLVLPAWVYNSNLPINVYNGMTVNRVVKSRNRPSSSNVLTIPSMKSNRIASKEINKESFASDLTVYPNPTSESINFATNFTTDKNIEIILYSEKLGNEKSVYKGKVAPNQVINWSIPTNYQKGIYFYKILSENKEVKSGKLIFN</sequence>
<protein>
    <recommendedName>
        <fullName evidence="3">Por secretion system C-terminal sorting domain-containing protein</fullName>
    </recommendedName>
</protein>